<dbReference type="PROSITE" id="PS50943">
    <property type="entry name" value="HTH_CROC1"/>
    <property type="match status" value="1"/>
</dbReference>
<dbReference type="Gene3D" id="1.10.260.40">
    <property type="entry name" value="lambda repressor-like DNA-binding domains"/>
    <property type="match status" value="1"/>
</dbReference>
<accession>A0A0B5QVH1</accession>
<dbReference type="SUPFAM" id="SSF47413">
    <property type="entry name" value="lambda repressor-like DNA-binding domains"/>
    <property type="match status" value="1"/>
</dbReference>
<dbReference type="KEGG" id="cbei:LF65_05665"/>
<evidence type="ECO:0000313" key="2">
    <source>
        <dbReference type="EMBL" id="AJH02172.1"/>
    </source>
</evidence>
<protein>
    <submittedName>
        <fullName evidence="2">Transcriptional regulator</fullName>
    </submittedName>
</protein>
<proteinExistence type="predicted"/>
<dbReference type="RefSeq" id="WP_041900670.1">
    <property type="nucleotide sequence ID" value="NZ_CP010086.2"/>
</dbReference>
<name>A0A0B5QVH1_CLOBE</name>
<dbReference type="GO" id="GO:0003677">
    <property type="term" value="F:DNA binding"/>
    <property type="evidence" value="ECO:0007669"/>
    <property type="project" value="InterPro"/>
</dbReference>
<dbReference type="EMBL" id="CP010086">
    <property type="protein sequence ID" value="AJH02172.1"/>
    <property type="molecule type" value="Genomic_DNA"/>
</dbReference>
<dbReference type="Pfam" id="PF01381">
    <property type="entry name" value="HTH_3"/>
    <property type="match status" value="1"/>
</dbReference>
<evidence type="ECO:0000259" key="1">
    <source>
        <dbReference type="PROSITE" id="PS50943"/>
    </source>
</evidence>
<dbReference type="AlphaFoldDB" id="A0A0B5QVH1"/>
<gene>
    <name evidence="2" type="ORF">LF65_05665</name>
</gene>
<dbReference type="Proteomes" id="UP000031866">
    <property type="component" value="Chromosome"/>
</dbReference>
<organism evidence="2 3">
    <name type="scientific">Clostridium beijerinckii</name>
    <name type="common">Clostridium MP</name>
    <dbReference type="NCBI Taxonomy" id="1520"/>
    <lineage>
        <taxon>Bacteria</taxon>
        <taxon>Bacillati</taxon>
        <taxon>Bacillota</taxon>
        <taxon>Clostridia</taxon>
        <taxon>Eubacteriales</taxon>
        <taxon>Clostridiaceae</taxon>
        <taxon>Clostridium</taxon>
    </lineage>
</organism>
<dbReference type="InterPro" id="IPR010982">
    <property type="entry name" value="Lambda_DNA-bd_dom_sf"/>
</dbReference>
<dbReference type="InterPro" id="IPR001387">
    <property type="entry name" value="Cro/C1-type_HTH"/>
</dbReference>
<dbReference type="OrthoDB" id="1755433at2"/>
<reference evidence="3" key="1">
    <citation type="submission" date="2014-12" db="EMBL/GenBank/DDBJ databases">
        <title>Genome sequence of Clostridium beijerinckii strain 59B.</title>
        <authorList>
            <person name="Little G.T."/>
            <person name="Minton N.P."/>
        </authorList>
    </citation>
    <scope>NUCLEOTIDE SEQUENCE [LARGE SCALE GENOMIC DNA]</scope>
    <source>
        <strain evidence="3">59B</strain>
    </source>
</reference>
<dbReference type="SMART" id="SM00530">
    <property type="entry name" value="HTH_XRE"/>
    <property type="match status" value="1"/>
</dbReference>
<dbReference type="STRING" id="1520.LF65_05665"/>
<evidence type="ECO:0000313" key="3">
    <source>
        <dbReference type="Proteomes" id="UP000031866"/>
    </source>
</evidence>
<dbReference type="CDD" id="cd00093">
    <property type="entry name" value="HTH_XRE"/>
    <property type="match status" value="1"/>
</dbReference>
<sequence>MNMKLTRIKKGLTQSQLREKANTSLNTIVALEKGKINNIRVGTLVKIAAALDSTVIELFFSSSDQE</sequence>
<feature type="domain" description="HTH cro/C1-type" evidence="1">
    <location>
        <begin position="3"/>
        <end position="58"/>
    </location>
</feature>